<keyword evidence="1" id="KW-0472">Membrane</keyword>
<feature type="transmembrane region" description="Helical" evidence="1">
    <location>
        <begin position="20"/>
        <end position="38"/>
    </location>
</feature>
<dbReference type="RefSeq" id="WP_097129013.1">
    <property type="nucleotide sequence ID" value="NZ_OCMT01000001.1"/>
</dbReference>
<evidence type="ECO:0000313" key="3">
    <source>
        <dbReference type="Proteomes" id="UP000219281"/>
    </source>
</evidence>
<keyword evidence="1" id="KW-0812">Transmembrane</keyword>
<evidence type="ECO:0000313" key="2">
    <source>
        <dbReference type="EMBL" id="SOD12764.1"/>
    </source>
</evidence>
<reference evidence="3" key="1">
    <citation type="submission" date="2017-09" db="EMBL/GenBank/DDBJ databases">
        <authorList>
            <person name="Varghese N."/>
            <person name="Submissions S."/>
        </authorList>
    </citation>
    <scope>NUCLEOTIDE SEQUENCE [LARGE SCALE GENOMIC DNA]</scope>
    <source>
        <strain evidence="3">CGMCC 1.12803</strain>
    </source>
</reference>
<dbReference type="Proteomes" id="UP000219281">
    <property type="component" value="Unassembled WGS sequence"/>
</dbReference>
<sequence length="285" mass="32137">MADKYVPSGIASPSGVLKTILFGILASFILPIIYIILVRLIPNIWFNGICALLLGMGLGFFIDLGIKIGKIRNFKVAIAIAVFCGLLAFYFQWIVFDALMYSANGFTFKLSGTDIGNLFKDAFYLFTHPIVLFDEIKYLNEIGTFRIKGSSTVSGGMLWFIWFGEFLVIMGGIIFAVGNGQVTQPFSETYDKWMERRKLINRINYIHSKDDFLIALSNKNTDLLKHNPELVDQQNFAEVVVFELPGEQAKYINVINVDNAVDKKGRVTAKKKNLFTNLRITNLEV</sequence>
<feature type="transmembrane region" description="Helical" evidence="1">
    <location>
        <begin position="44"/>
        <end position="64"/>
    </location>
</feature>
<organism evidence="2 3">
    <name type="scientific">Pedobacter xixiisoli</name>
    <dbReference type="NCBI Taxonomy" id="1476464"/>
    <lineage>
        <taxon>Bacteria</taxon>
        <taxon>Pseudomonadati</taxon>
        <taxon>Bacteroidota</taxon>
        <taxon>Sphingobacteriia</taxon>
        <taxon>Sphingobacteriales</taxon>
        <taxon>Sphingobacteriaceae</taxon>
        <taxon>Pedobacter</taxon>
    </lineage>
</organism>
<name>A0A285ZSX7_9SPHI</name>
<dbReference type="OrthoDB" id="1418911at2"/>
<gene>
    <name evidence="2" type="ORF">SAMN06297358_0836</name>
</gene>
<accession>A0A285ZSX7</accession>
<feature type="transmembrane region" description="Helical" evidence="1">
    <location>
        <begin position="157"/>
        <end position="177"/>
    </location>
</feature>
<protein>
    <submittedName>
        <fullName evidence="2">Uncharacterized protein</fullName>
    </submittedName>
</protein>
<proteinExistence type="predicted"/>
<feature type="transmembrane region" description="Helical" evidence="1">
    <location>
        <begin position="76"/>
        <end position="96"/>
    </location>
</feature>
<dbReference type="EMBL" id="OCMT01000001">
    <property type="protein sequence ID" value="SOD12764.1"/>
    <property type="molecule type" value="Genomic_DNA"/>
</dbReference>
<keyword evidence="3" id="KW-1185">Reference proteome</keyword>
<evidence type="ECO:0000256" key="1">
    <source>
        <dbReference type="SAM" id="Phobius"/>
    </source>
</evidence>
<keyword evidence="1" id="KW-1133">Transmembrane helix</keyword>
<dbReference type="AlphaFoldDB" id="A0A285ZSX7"/>